<feature type="chain" id="PRO_5038355113" evidence="1">
    <location>
        <begin position="25"/>
        <end position="114"/>
    </location>
</feature>
<dbReference type="GeneID" id="72459903"/>
<protein>
    <submittedName>
        <fullName evidence="2">Uncharacterized protein</fullName>
    </submittedName>
</protein>
<gene>
    <name evidence="2" type="ORF">C5L32_000452</name>
</gene>
<reference evidence="2 3" key="1">
    <citation type="journal article" date="2019" name="Appl. Microbiol. Biotechnol.">
        <title>Uncovering carbohydrate metabolism through a genotype-phenotype association study of 56 lactic acid bacteria genomes.</title>
        <authorList>
            <person name="Buron-Moles G."/>
            <person name="Chailyan A."/>
            <person name="Dolejs I."/>
            <person name="Forster J."/>
            <person name="Miks M.H."/>
        </authorList>
    </citation>
    <scope>NUCLEOTIDE SEQUENCE [LARGE SCALE GENOMIC DNA]</scope>
    <source>
        <strain evidence="2 3">ATCC 4005</strain>
    </source>
</reference>
<evidence type="ECO:0000313" key="2">
    <source>
        <dbReference type="EMBL" id="TDG78651.1"/>
    </source>
</evidence>
<organism evidence="2 3">
    <name type="scientific">Lentilactobacillus buchneri DSM 20057</name>
    <dbReference type="NCBI Taxonomy" id="1423728"/>
    <lineage>
        <taxon>Bacteria</taxon>
        <taxon>Bacillati</taxon>
        <taxon>Bacillota</taxon>
        <taxon>Bacilli</taxon>
        <taxon>Lactobacillales</taxon>
        <taxon>Lactobacillaceae</taxon>
        <taxon>Lentilactobacillus</taxon>
    </lineage>
</organism>
<proteinExistence type="predicted"/>
<dbReference type="RefSeq" id="WP_056939112.1">
    <property type="nucleotide sequence ID" value="NZ_AZDM01000024.1"/>
</dbReference>
<sequence length="114" mass="13334">MNMKKSLLLGITALTLGLSVSATAVSANHNFFYWEHPHWVTVTRSSTIYKIKRTYPLVNSYVVKKYHVYYGHHLLIHHAASYDWQVESGHFNSNSYYTYSVNRSSYSWFKQGIH</sequence>
<name>A0A4R5NPU0_LENBU</name>
<feature type="signal peptide" evidence="1">
    <location>
        <begin position="1"/>
        <end position="24"/>
    </location>
</feature>
<keyword evidence="1" id="KW-0732">Signal</keyword>
<dbReference type="EMBL" id="PUFP01000035">
    <property type="protein sequence ID" value="TDG78651.1"/>
    <property type="molecule type" value="Genomic_DNA"/>
</dbReference>
<dbReference type="Proteomes" id="UP000295181">
    <property type="component" value="Unassembled WGS sequence"/>
</dbReference>
<evidence type="ECO:0000313" key="3">
    <source>
        <dbReference type="Proteomes" id="UP000295181"/>
    </source>
</evidence>
<evidence type="ECO:0000256" key="1">
    <source>
        <dbReference type="SAM" id="SignalP"/>
    </source>
</evidence>
<accession>A0A4R5NPU0</accession>
<dbReference type="AlphaFoldDB" id="A0A4R5NPU0"/>
<comment type="caution">
    <text evidence="2">The sequence shown here is derived from an EMBL/GenBank/DDBJ whole genome shotgun (WGS) entry which is preliminary data.</text>
</comment>